<dbReference type="InterPro" id="IPR018060">
    <property type="entry name" value="HTH_AraC"/>
</dbReference>
<organism evidence="3 4">
    <name type="scientific">Phocaeicola sartorii</name>
    <dbReference type="NCBI Taxonomy" id="671267"/>
    <lineage>
        <taxon>Bacteria</taxon>
        <taxon>Pseudomonadati</taxon>
        <taxon>Bacteroidota</taxon>
        <taxon>Bacteroidia</taxon>
        <taxon>Bacteroidales</taxon>
        <taxon>Bacteroidaceae</taxon>
        <taxon>Phocaeicola</taxon>
    </lineage>
</organism>
<dbReference type="PANTHER" id="PTHR47504">
    <property type="entry name" value="RIGHT ORIGIN-BINDING PROTEIN"/>
    <property type="match status" value="1"/>
</dbReference>
<dbReference type="PROSITE" id="PS01124">
    <property type="entry name" value="HTH_ARAC_FAMILY_2"/>
    <property type="match status" value="1"/>
</dbReference>
<comment type="caution">
    <text evidence="3">The sequence shown here is derived from an EMBL/GenBank/DDBJ whole genome shotgun (WGS) entry which is preliminary data.</text>
</comment>
<dbReference type="Gene3D" id="1.10.10.60">
    <property type="entry name" value="Homeodomain-like"/>
    <property type="match status" value="1"/>
</dbReference>
<reference evidence="3 4" key="1">
    <citation type="submission" date="2019-04" db="EMBL/GenBank/DDBJ databases">
        <title>Microbes associate with the intestines of laboratory mice.</title>
        <authorList>
            <person name="Navarre W."/>
            <person name="Wong E."/>
            <person name="Huang K."/>
            <person name="Tropini C."/>
            <person name="Ng K."/>
            <person name="Yu B."/>
        </authorList>
    </citation>
    <scope>NUCLEOTIDE SEQUENCE [LARGE SCALE GENOMIC DNA]</scope>
    <source>
        <strain evidence="3 4">NM22_B1</strain>
    </source>
</reference>
<accession>A0A4V6REN8</accession>
<evidence type="ECO:0000256" key="1">
    <source>
        <dbReference type="ARBA" id="ARBA00023125"/>
    </source>
</evidence>
<dbReference type="EMBL" id="SRYJ01000003">
    <property type="protein sequence ID" value="TGY72929.1"/>
    <property type="molecule type" value="Genomic_DNA"/>
</dbReference>
<dbReference type="InterPro" id="IPR050959">
    <property type="entry name" value="MarA-like"/>
</dbReference>
<evidence type="ECO:0000313" key="4">
    <source>
        <dbReference type="Proteomes" id="UP000310760"/>
    </source>
</evidence>
<feature type="domain" description="HTH araC/xylS-type" evidence="2">
    <location>
        <begin position="182"/>
        <end position="280"/>
    </location>
</feature>
<dbReference type="PANTHER" id="PTHR47504:SF5">
    <property type="entry name" value="RIGHT ORIGIN-BINDING PROTEIN"/>
    <property type="match status" value="1"/>
</dbReference>
<name>A0A4V6REN8_9BACT</name>
<dbReference type="GO" id="GO:0043565">
    <property type="term" value="F:sequence-specific DNA binding"/>
    <property type="evidence" value="ECO:0007669"/>
    <property type="project" value="InterPro"/>
</dbReference>
<evidence type="ECO:0000313" key="3">
    <source>
        <dbReference type="EMBL" id="TGY72929.1"/>
    </source>
</evidence>
<proteinExistence type="predicted"/>
<keyword evidence="1" id="KW-0238">DNA-binding</keyword>
<dbReference type="Pfam" id="PF12833">
    <property type="entry name" value="HTH_18"/>
    <property type="match status" value="1"/>
</dbReference>
<dbReference type="Proteomes" id="UP000310760">
    <property type="component" value="Unassembled WGS sequence"/>
</dbReference>
<evidence type="ECO:0000259" key="2">
    <source>
        <dbReference type="PROSITE" id="PS01124"/>
    </source>
</evidence>
<gene>
    <name evidence="3" type="ORF">E5339_01620</name>
</gene>
<dbReference type="GO" id="GO:0003700">
    <property type="term" value="F:DNA-binding transcription factor activity"/>
    <property type="evidence" value="ECO:0007669"/>
    <property type="project" value="InterPro"/>
</dbReference>
<dbReference type="RefSeq" id="WP_025017897.1">
    <property type="nucleotide sequence ID" value="NZ_CAKOCL010000003.1"/>
</dbReference>
<dbReference type="SMART" id="SM00342">
    <property type="entry name" value="HTH_ARAC"/>
    <property type="match status" value="1"/>
</dbReference>
<sequence length="291" mass="34241">MSLFYKEEHTTCYHYTMLASANFQILHFNVSHLPQLIEVDRSVLIFLLSGEARVTCNNYRDRHQREGEMLLLPCNSCCYVKIIRECTIISCSFLPNVDFCSSFSFHDLARYIPENYSYDFPVLPVRERVAQCMTLLRQCLQDGVSCAHYHTLKERELFILLRAYYSKEELAAFFFPLLGKDVDFKDMVLMNYRSVRHINEFAELAHMSTDTFKRRFKDAFGEPVHKWMTQRKAELIYRDIVLGQKTFAEISIEHDMSSQAYLSTFCKRHFGDTPQNLRESSSFDTVLNLRT</sequence>
<dbReference type="AlphaFoldDB" id="A0A4V6REN8"/>
<protein>
    <submittedName>
        <fullName evidence="3">AraC family transcriptional regulator</fullName>
    </submittedName>
</protein>